<dbReference type="PANTHER" id="PTHR33202">
    <property type="entry name" value="ZINC UPTAKE REGULATION PROTEIN"/>
    <property type="match status" value="1"/>
</dbReference>
<feature type="binding site" evidence="7">
    <location>
        <position position="101"/>
    </location>
    <ligand>
        <name>Zn(2+)</name>
        <dbReference type="ChEBI" id="CHEBI:29105"/>
    </ligand>
</feature>
<dbReference type="Gene3D" id="3.30.1490.190">
    <property type="match status" value="1"/>
</dbReference>
<gene>
    <name evidence="9" type="ORF">H5P28_03620</name>
</gene>
<evidence type="ECO:0000256" key="1">
    <source>
        <dbReference type="ARBA" id="ARBA00007957"/>
    </source>
</evidence>
<feature type="binding site" evidence="8">
    <location>
        <position position="116"/>
    </location>
    <ligand>
        <name>Fe cation</name>
        <dbReference type="ChEBI" id="CHEBI:24875"/>
    </ligand>
</feature>
<feature type="binding site" evidence="7">
    <location>
        <position position="143"/>
    </location>
    <ligand>
        <name>Zn(2+)</name>
        <dbReference type="ChEBI" id="CHEBI:29105"/>
    </ligand>
</feature>
<evidence type="ECO:0000256" key="2">
    <source>
        <dbReference type="ARBA" id="ARBA00022491"/>
    </source>
</evidence>
<dbReference type="AlphaFoldDB" id="A0A842HAA3"/>
<keyword evidence="7" id="KW-0479">Metal-binding</keyword>
<dbReference type="GO" id="GO:1900376">
    <property type="term" value="P:regulation of secondary metabolite biosynthetic process"/>
    <property type="evidence" value="ECO:0007669"/>
    <property type="project" value="TreeGrafter"/>
</dbReference>
<keyword evidence="4" id="KW-0805">Transcription regulation</keyword>
<sequence>MTHAHEKPRIDDAIDVLRREHYRITEPRKAMLAVLVEQSRPLSAEQLHQLVGSDKADLVTIYRSLEAFEKAGIVQRFNLEAGGKALYELVAENHHHHHIICRKCHRAEKLDFCEAEKLEALAKNLGYENVSHVLELYGVCEDCRSH</sequence>
<keyword evidence="6" id="KW-0804">Transcription</keyword>
<feature type="binding site" evidence="7">
    <location>
        <position position="104"/>
    </location>
    <ligand>
        <name>Zn(2+)</name>
        <dbReference type="ChEBI" id="CHEBI:29105"/>
    </ligand>
</feature>
<dbReference type="RefSeq" id="WP_185674351.1">
    <property type="nucleotide sequence ID" value="NZ_JACHVB010000013.1"/>
</dbReference>
<comment type="similarity">
    <text evidence="1">Belongs to the Fur family.</text>
</comment>
<proteinExistence type="inferred from homology"/>
<keyword evidence="5" id="KW-0238">DNA-binding</keyword>
<evidence type="ECO:0000256" key="7">
    <source>
        <dbReference type="PIRSR" id="PIRSR602481-1"/>
    </source>
</evidence>
<evidence type="ECO:0000256" key="6">
    <source>
        <dbReference type="ARBA" id="ARBA00023163"/>
    </source>
</evidence>
<keyword evidence="10" id="KW-1185">Reference proteome</keyword>
<evidence type="ECO:0000313" key="10">
    <source>
        <dbReference type="Proteomes" id="UP000546464"/>
    </source>
</evidence>
<evidence type="ECO:0000313" key="9">
    <source>
        <dbReference type="EMBL" id="MBC2593342.1"/>
    </source>
</evidence>
<protein>
    <submittedName>
        <fullName evidence="9">Transcriptional repressor</fullName>
    </submittedName>
</protein>
<dbReference type="Proteomes" id="UP000546464">
    <property type="component" value="Unassembled WGS sequence"/>
</dbReference>
<evidence type="ECO:0000256" key="3">
    <source>
        <dbReference type="ARBA" id="ARBA00022833"/>
    </source>
</evidence>
<dbReference type="PANTHER" id="PTHR33202:SF7">
    <property type="entry name" value="FERRIC UPTAKE REGULATION PROTEIN"/>
    <property type="match status" value="1"/>
</dbReference>
<organism evidence="9 10">
    <name type="scientific">Ruficoccus amylovorans</name>
    <dbReference type="NCBI Taxonomy" id="1804625"/>
    <lineage>
        <taxon>Bacteria</taxon>
        <taxon>Pseudomonadati</taxon>
        <taxon>Verrucomicrobiota</taxon>
        <taxon>Opitutia</taxon>
        <taxon>Puniceicoccales</taxon>
        <taxon>Cerasicoccaceae</taxon>
        <taxon>Ruficoccus</taxon>
    </lineage>
</organism>
<comment type="cofactor">
    <cofactor evidence="7">
        <name>Zn(2+)</name>
        <dbReference type="ChEBI" id="CHEBI:29105"/>
    </cofactor>
    <text evidence="7">Binds 1 zinc ion per subunit.</text>
</comment>
<evidence type="ECO:0000256" key="8">
    <source>
        <dbReference type="PIRSR" id="PIRSR602481-2"/>
    </source>
</evidence>
<dbReference type="GO" id="GO:0045892">
    <property type="term" value="P:negative regulation of DNA-templated transcription"/>
    <property type="evidence" value="ECO:0007669"/>
    <property type="project" value="TreeGrafter"/>
</dbReference>
<evidence type="ECO:0000256" key="5">
    <source>
        <dbReference type="ARBA" id="ARBA00023125"/>
    </source>
</evidence>
<dbReference type="Pfam" id="PF01475">
    <property type="entry name" value="FUR"/>
    <property type="match status" value="1"/>
</dbReference>
<dbReference type="EMBL" id="JACHVB010000013">
    <property type="protein sequence ID" value="MBC2593342.1"/>
    <property type="molecule type" value="Genomic_DNA"/>
</dbReference>
<evidence type="ECO:0000256" key="4">
    <source>
        <dbReference type="ARBA" id="ARBA00023015"/>
    </source>
</evidence>
<comment type="cofactor">
    <cofactor evidence="8">
        <name>Mn(2+)</name>
        <dbReference type="ChEBI" id="CHEBI:29035"/>
    </cofactor>
    <cofactor evidence="8">
        <name>Fe(2+)</name>
        <dbReference type="ChEBI" id="CHEBI:29033"/>
    </cofactor>
    <text evidence="8">Binds 1 Mn(2+) or Fe(2+) ion per subunit.</text>
</comment>
<dbReference type="GO" id="GO:0008270">
    <property type="term" value="F:zinc ion binding"/>
    <property type="evidence" value="ECO:0007669"/>
    <property type="project" value="TreeGrafter"/>
</dbReference>
<feature type="binding site" evidence="8">
    <location>
        <position position="132"/>
    </location>
    <ligand>
        <name>Fe cation</name>
        <dbReference type="ChEBI" id="CHEBI:24875"/>
    </ligand>
</feature>
<keyword evidence="2" id="KW-0678">Repressor</keyword>
<name>A0A842HAA3_9BACT</name>
<dbReference type="Gene3D" id="1.10.10.10">
    <property type="entry name" value="Winged helix-like DNA-binding domain superfamily/Winged helix DNA-binding domain"/>
    <property type="match status" value="1"/>
</dbReference>
<feature type="binding site" evidence="7">
    <location>
        <position position="140"/>
    </location>
    <ligand>
        <name>Zn(2+)</name>
        <dbReference type="ChEBI" id="CHEBI:29105"/>
    </ligand>
</feature>
<dbReference type="GO" id="GO:0003700">
    <property type="term" value="F:DNA-binding transcription factor activity"/>
    <property type="evidence" value="ECO:0007669"/>
    <property type="project" value="InterPro"/>
</dbReference>
<dbReference type="InterPro" id="IPR036388">
    <property type="entry name" value="WH-like_DNA-bd_sf"/>
</dbReference>
<comment type="caution">
    <text evidence="9">The sequence shown here is derived from an EMBL/GenBank/DDBJ whole genome shotgun (WGS) entry which is preliminary data.</text>
</comment>
<feature type="binding site" evidence="8">
    <location>
        <position position="95"/>
    </location>
    <ligand>
        <name>Fe cation</name>
        <dbReference type="ChEBI" id="CHEBI:24875"/>
    </ligand>
</feature>
<dbReference type="InterPro" id="IPR043135">
    <property type="entry name" value="Fur_C"/>
</dbReference>
<dbReference type="InterPro" id="IPR036390">
    <property type="entry name" value="WH_DNA-bd_sf"/>
</dbReference>
<accession>A0A842HAA3</accession>
<dbReference type="InterPro" id="IPR002481">
    <property type="entry name" value="FUR"/>
</dbReference>
<dbReference type="CDD" id="cd07153">
    <property type="entry name" value="Fur_like"/>
    <property type="match status" value="1"/>
</dbReference>
<dbReference type="GO" id="GO:0000976">
    <property type="term" value="F:transcription cis-regulatory region binding"/>
    <property type="evidence" value="ECO:0007669"/>
    <property type="project" value="TreeGrafter"/>
</dbReference>
<dbReference type="SUPFAM" id="SSF46785">
    <property type="entry name" value="Winged helix' DNA-binding domain"/>
    <property type="match status" value="1"/>
</dbReference>
<reference evidence="9 10" key="1">
    <citation type="submission" date="2020-07" db="EMBL/GenBank/DDBJ databases">
        <authorList>
            <person name="Feng X."/>
        </authorList>
    </citation>
    <scope>NUCLEOTIDE SEQUENCE [LARGE SCALE GENOMIC DNA]</scope>
    <source>
        <strain evidence="9 10">JCM31066</strain>
    </source>
</reference>
<keyword evidence="3 7" id="KW-0862">Zinc</keyword>
<keyword evidence="8" id="KW-0408">Iron</keyword>